<dbReference type="AlphaFoldDB" id="A0A2T0SSP8"/>
<comment type="caution">
    <text evidence="2">The sequence shown here is derived from an EMBL/GenBank/DDBJ whole genome shotgun (WGS) entry which is preliminary data.</text>
</comment>
<accession>A0A2T0SSP8</accession>
<dbReference type="Proteomes" id="UP000238375">
    <property type="component" value="Unassembled WGS sequence"/>
</dbReference>
<dbReference type="EMBL" id="PVTE01000012">
    <property type="protein sequence ID" value="PRY36430.1"/>
    <property type="molecule type" value="Genomic_DNA"/>
</dbReference>
<evidence type="ECO:0000256" key="1">
    <source>
        <dbReference type="SAM" id="MobiDB-lite"/>
    </source>
</evidence>
<sequence>MLTILLTTVLSLLSVELDWNAPTTNTSIYTVPLMQQPKPRRPNRSTQEKTAPDTTDTKKGRPNRPASVDSLRRGGATRVDTVRV</sequence>
<evidence type="ECO:0000313" key="3">
    <source>
        <dbReference type="Proteomes" id="UP000238375"/>
    </source>
</evidence>
<reference evidence="2 3" key="1">
    <citation type="submission" date="2018-03" db="EMBL/GenBank/DDBJ databases">
        <title>Genomic Encyclopedia of Archaeal and Bacterial Type Strains, Phase II (KMG-II): from individual species to whole genera.</title>
        <authorList>
            <person name="Goeker M."/>
        </authorList>
    </citation>
    <scope>NUCLEOTIDE SEQUENCE [LARGE SCALE GENOMIC DNA]</scope>
    <source>
        <strain evidence="2 3">DSM 28354</strain>
    </source>
</reference>
<keyword evidence="3" id="KW-1185">Reference proteome</keyword>
<proteinExistence type="predicted"/>
<dbReference type="OrthoDB" id="961839at2"/>
<organism evidence="2 3">
    <name type="scientific">Spirosoma oryzae</name>
    <dbReference type="NCBI Taxonomy" id="1469603"/>
    <lineage>
        <taxon>Bacteria</taxon>
        <taxon>Pseudomonadati</taxon>
        <taxon>Bacteroidota</taxon>
        <taxon>Cytophagia</taxon>
        <taxon>Cytophagales</taxon>
        <taxon>Cytophagaceae</taxon>
        <taxon>Spirosoma</taxon>
    </lineage>
</organism>
<feature type="compositionally biased region" description="Basic and acidic residues" evidence="1">
    <location>
        <begin position="46"/>
        <end position="59"/>
    </location>
</feature>
<name>A0A2T0SSP8_9BACT</name>
<evidence type="ECO:0000313" key="2">
    <source>
        <dbReference type="EMBL" id="PRY36430.1"/>
    </source>
</evidence>
<feature type="region of interest" description="Disordered" evidence="1">
    <location>
        <begin position="30"/>
        <end position="84"/>
    </location>
</feature>
<gene>
    <name evidence="2" type="ORF">CLV58_11220</name>
</gene>
<dbReference type="RefSeq" id="WP_106138639.1">
    <property type="nucleotide sequence ID" value="NZ_PVTE01000012.1"/>
</dbReference>
<protein>
    <submittedName>
        <fullName evidence="2">Uncharacterized protein</fullName>
    </submittedName>
</protein>